<dbReference type="Proteomes" id="UP000248423">
    <property type="component" value="Unassembled WGS sequence"/>
</dbReference>
<feature type="region of interest" description="Disordered" evidence="1">
    <location>
        <begin position="34"/>
        <end position="60"/>
    </location>
</feature>
<dbReference type="EMBL" id="KZ826452">
    <property type="protein sequence ID" value="PYI00421.1"/>
    <property type="molecule type" value="Genomic_DNA"/>
</dbReference>
<gene>
    <name evidence="2" type="ORF">BO78DRAFT_424494</name>
</gene>
<protein>
    <submittedName>
        <fullName evidence="2">Uncharacterized protein</fullName>
    </submittedName>
</protein>
<proteinExistence type="predicted"/>
<dbReference type="VEuPathDB" id="FungiDB:BO78DRAFT_424494"/>
<name>A0A319DRW6_ASPSB</name>
<accession>A0A319DRW6</accession>
<evidence type="ECO:0000313" key="2">
    <source>
        <dbReference type="EMBL" id="PYI00421.1"/>
    </source>
</evidence>
<organism evidence="2 3">
    <name type="scientific">Aspergillus sclerotiicarbonarius (strain CBS 121057 / IBT 28362)</name>
    <dbReference type="NCBI Taxonomy" id="1448318"/>
    <lineage>
        <taxon>Eukaryota</taxon>
        <taxon>Fungi</taxon>
        <taxon>Dikarya</taxon>
        <taxon>Ascomycota</taxon>
        <taxon>Pezizomycotina</taxon>
        <taxon>Eurotiomycetes</taxon>
        <taxon>Eurotiomycetidae</taxon>
        <taxon>Eurotiales</taxon>
        <taxon>Aspergillaceae</taxon>
        <taxon>Aspergillus</taxon>
        <taxon>Aspergillus subgen. Circumdati</taxon>
    </lineage>
</organism>
<reference evidence="2 3" key="1">
    <citation type="submission" date="2018-02" db="EMBL/GenBank/DDBJ databases">
        <title>The genomes of Aspergillus section Nigri reveals drivers in fungal speciation.</title>
        <authorList>
            <consortium name="DOE Joint Genome Institute"/>
            <person name="Vesth T.C."/>
            <person name="Nybo J."/>
            <person name="Theobald S."/>
            <person name="Brandl J."/>
            <person name="Frisvad J.C."/>
            <person name="Nielsen K.F."/>
            <person name="Lyhne E.K."/>
            <person name="Kogle M.E."/>
            <person name="Kuo A."/>
            <person name="Riley R."/>
            <person name="Clum A."/>
            <person name="Nolan M."/>
            <person name="Lipzen A."/>
            <person name="Salamov A."/>
            <person name="Henrissat B."/>
            <person name="Wiebenga A."/>
            <person name="De vries R.P."/>
            <person name="Grigoriev I.V."/>
            <person name="Mortensen U.H."/>
            <person name="Andersen M.R."/>
            <person name="Baker S.E."/>
        </authorList>
    </citation>
    <scope>NUCLEOTIDE SEQUENCE [LARGE SCALE GENOMIC DNA]</scope>
    <source>
        <strain evidence="2 3">CBS 121057</strain>
    </source>
</reference>
<sequence length="60" mass="6695">MSNPEDPNIRRVVSRRISEAGPNMILAIIDASKSSQMKRAENRARREAQKPSTEVNKVCG</sequence>
<feature type="compositionally biased region" description="Basic and acidic residues" evidence="1">
    <location>
        <begin position="38"/>
        <end position="49"/>
    </location>
</feature>
<evidence type="ECO:0000313" key="3">
    <source>
        <dbReference type="Proteomes" id="UP000248423"/>
    </source>
</evidence>
<feature type="compositionally biased region" description="Polar residues" evidence="1">
    <location>
        <begin position="50"/>
        <end position="60"/>
    </location>
</feature>
<keyword evidence="3" id="KW-1185">Reference proteome</keyword>
<evidence type="ECO:0000256" key="1">
    <source>
        <dbReference type="SAM" id="MobiDB-lite"/>
    </source>
</evidence>
<dbReference type="AlphaFoldDB" id="A0A319DRW6"/>